<proteinExistence type="predicted"/>
<protein>
    <submittedName>
        <fullName evidence="1">Uncharacterized protein</fullName>
    </submittedName>
</protein>
<sequence length="451" mass="49639">MWFKAAALFPFVSFLASAAPTGVSQGSVWPQYDAIVVGGGPAGLSALSALARVRRKALLIDSNEYRNAPTRHMHDVVGFDGVTPAYFRWAARQKLEHYETVSAKNGTVIDIQPRQNNTHFEVSVEETGATYTYTARKIILATGMRDIIPNTEGLRENFGKGIFWCPWCDGMEHAGQRVGILASSFANALDSLAGLSTLNTGITILADGKDTEKNRKEADQKFGNTTAYLELRRATVENRTIKAIERLKDGHNPNQDPSLPTAPEHDLFRIHFEGEKKEYVDRDALFVNFGAEQRSRIHELLQLKMGEENKIWVNQATLETNMTGVYAVGDANSGGSTNVPHALFSGKRAGVKIHYKLEREDRELVIPPYSTPSTSSPASTSTSASSSASSSASASALPLPLPSHPSSTPPEKEKVESKDDSGEQDEFEDEDDIWAQIKDDLLEDEQHRLYL</sequence>
<reference evidence="1" key="1">
    <citation type="submission" date="2022-08" db="EMBL/GenBank/DDBJ databases">
        <title>Genome Sequence of Fusarium decemcellulare.</title>
        <authorList>
            <person name="Buettner E."/>
        </authorList>
    </citation>
    <scope>NUCLEOTIDE SEQUENCE</scope>
    <source>
        <strain evidence="1">Babe19</strain>
    </source>
</reference>
<gene>
    <name evidence="1" type="ORF">NM208_g8110</name>
</gene>
<dbReference type="EMBL" id="JANRMS010000892">
    <property type="protein sequence ID" value="KAJ3533169.1"/>
    <property type="molecule type" value="Genomic_DNA"/>
</dbReference>
<evidence type="ECO:0000313" key="1">
    <source>
        <dbReference type="EMBL" id="KAJ3533169.1"/>
    </source>
</evidence>
<comment type="caution">
    <text evidence="1">The sequence shown here is derived from an EMBL/GenBank/DDBJ whole genome shotgun (WGS) entry which is preliminary data.</text>
</comment>
<keyword evidence="2" id="KW-1185">Reference proteome</keyword>
<dbReference type="Proteomes" id="UP001148629">
    <property type="component" value="Unassembled WGS sequence"/>
</dbReference>
<name>A0ACC1S756_9HYPO</name>
<organism evidence="1 2">
    <name type="scientific">Fusarium decemcellulare</name>
    <dbReference type="NCBI Taxonomy" id="57161"/>
    <lineage>
        <taxon>Eukaryota</taxon>
        <taxon>Fungi</taxon>
        <taxon>Dikarya</taxon>
        <taxon>Ascomycota</taxon>
        <taxon>Pezizomycotina</taxon>
        <taxon>Sordariomycetes</taxon>
        <taxon>Hypocreomycetidae</taxon>
        <taxon>Hypocreales</taxon>
        <taxon>Nectriaceae</taxon>
        <taxon>Fusarium</taxon>
        <taxon>Fusarium decemcellulare species complex</taxon>
    </lineage>
</organism>
<accession>A0ACC1S756</accession>
<evidence type="ECO:0000313" key="2">
    <source>
        <dbReference type="Proteomes" id="UP001148629"/>
    </source>
</evidence>